<sequence length="754" mass="82579">MVMTEAKKAGSSNAAASLNKACEPCRALKVRCLPAIQGPSPVCQRCLKFDRICVYASPHRKKQRKRTDARVAELEREIVAMRALLEQSQPSDKASSRASPDAAGQSSAQGPSTSNGRDPQMTPDGLSISASQTGDIVERGTITAKEAQRLLDTYRAEFVPHFPLVLIPEHQTAEQLRRDQPLLFLAVMATASSKAHPGLYSALSTEVIQDYISRVMIKGQKSLEIVKAIMLTCAWYYPADRWSGLKFYECTHLGSTVAVDIGLSERDTVSIPRDETDAKMSVPALMMERKRTLLACYAQCASISLNMRRPNMFHFTTYMADIGREFEMTQAASPTDKSLSAFIRIVNIGEEINVAFSLSDGGREGLISDQQLQQALITYQKKLMLWKDVYRQQSNTIDMQIMYHYVRLVLHETPLHNYYLPSLFRAPFFLQAPLNTGIKVSDTACHCFSQSVAAAHAMLDAFVAQPVDQIRTLPCHIFPRIIFALIILMAIKMLPLPSEDEDAVAATGIYHASTEVDIYLNAVVDKMLEAAGMMEYRVPAIFAISIVNARKWFLWAEDRRSRGLSPDGGLTFGLFTSTDDHPALHADLSPDSNSSFAGSPSNDAGQPGSRTQSLSNESPLINSTDGGAAAVSTTGYANPQAFQTPEAMGLPSTAIAPDLIHGKMEGSESQWMDALQQDYSSMLDPTLFESGAEYGDLANAFQEFMPMDYSNSSGPTPDSIQAFAQAEFGGEMGLYTNLPGPMIRPPGKGNGFGM</sequence>
<keyword evidence="5" id="KW-0539">Nucleus</keyword>
<dbReference type="PANTHER" id="PTHR31845">
    <property type="entry name" value="FINGER DOMAIN PROTEIN, PUTATIVE-RELATED"/>
    <property type="match status" value="1"/>
</dbReference>
<gene>
    <name evidence="8" type="ORF">BDZ85DRAFT_269464</name>
</gene>
<dbReference type="Proteomes" id="UP000799538">
    <property type="component" value="Unassembled WGS sequence"/>
</dbReference>
<evidence type="ECO:0000259" key="7">
    <source>
        <dbReference type="PROSITE" id="PS50048"/>
    </source>
</evidence>
<dbReference type="SUPFAM" id="SSF57701">
    <property type="entry name" value="Zn2/Cys6 DNA-binding domain"/>
    <property type="match status" value="1"/>
</dbReference>
<dbReference type="CDD" id="cd12148">
    <property type="entry name" value="fungal_TF_MHR"/>
    <property type="match status" value="1"/>
</dbReference>
<comment type="subcellular location">
    <subcellularLocation>
        <location evidence="1">Nucleus</location>
    </subcellularLocation>
</comment>
<evidence type="ECO:0000256" key="4">
    <source>
        <dbReference type="ARBA" id="ARBA00023163"/>
    </source>
</evidence>
<feature type="region of interest" description="Disordered" evidence="6">
    <location>
        <begin position="85"/>
        <end position="132"/>
    </location>
</feature>
<evidence type="ECO:0000313" key="8">
    <source>
        <dbReference type="EMBL" id="KAF2218924.1"/>
    </source>
</evidence>
<dbReference type="PANTHER" id="PTHR31845:SF10">
    <property type="entry name" value="ZN(II)2CYS6 TRANSCRIPTION FACTOR (EUROFUNG)"/>
    <property type="match status" value="1"/>
</dbReference>
<evidence type="ECO:0000256" key="2">
    <source>
        <dbReference type="ARBA" id="ARBA00023015"/>
    </source>
</evidence>
<evidence type="ECO:0000256" key="6">
    <source>
        <dbReference type="SAM" id="MobiDB-lite"/>
    </source>
</evidence>
<dbReference type="InterPro" id="IPR051089">
    <property type="entry name" value="prtT"/>
</dbReference>
<dbReference type="EMBL" id="ML992524">
    <property type="protein sequence ID" value="KAF2218924.1"/>
    <property type="molecule type" value="Genomic_DNA"/>
</dbReference>
<dbReference type="PROSITE" id="PS00463">
    <property type="entry name" value="ZN2_CY6_FUNGAL_1"/>
    <property type="match status" value="1"/>
</dbReference>
<keyword evidence="9" id="KW-1185">Reference proteome</keyword>
<feature type="compositionally biased region" description="Polar residues" evidence="6">
    <location>
        <begin position="86"/>
        <end position="117"/>
    </location>
</feature>
<proteinExistence type="predicted"/>
<dbReference type="OrthoDB" id="5226580at2759"/>
<dbReference type="CDD" id="cd00067">
    <property type="entry name" value="GAL4"/>
    <property type="match status" value="1"/>
</dbReference>
<protein>
    <recommendedName>
        <fullName evidence="7">Zn(2)-C6 fungal-type domain-containing protein</fullName>
    </recommendedName>
</protein>
<reference evidence="9" key="1">
    <citation type="journal article" date="2020" name="Stud. Mycol.">
        <title>101 Dothideomycetes genomes: A test case for predicting lifestyles and emergence of pathogens.</title>
        <authorList>
            <person name="Haridas S."/>
            <person name="Albert R."/>
            <person name="Binder M."/>
            <person name="Bloem J."/>
            <person name="LaButti K."/>
            <person name="Salamov A."/>
            <person name="Andreopoulos B."/>
            <person name="Baker S."/>
            <person name="Barry K."/>
            <person name="Bills G."/>
            <person name="Bluhm B."/>
            <person name="Cannon C."/>
            <person name="Castanera R."/>
            <person name="Culley D."/>
            <person name="Daum C."/>
            <person name="Ezra D."/>
            <person name="Gonzalez J."/>
            <person name="Henrissat B."/>
            <person name="Kuo A."/>
            <person name="Liang C."/>
            <person name="Lipzen A."/>
            <person name="Lutzoni F."/>
            <person name="Magnuson J."/>
            <person name="Mondo S."/>
            <person name="Nolan M."/>
            <person name="Ohm R."/>
            <person name="Pangilinan J."/>
            <person name="Park H.-J."/>
            <person name="Ramirez L."/>
            <person name="Alfaro M."/>
            <person name="Sun H."/>
            <person name="Tritt A."/>
            <person name="Yoshinaga Y."/>
            <person name="Zwiers L.-H."/>
            <person name="Turgeon B."/>
            <person name="Goodwin S."/>
            <person name="Spatafora J."/>
            <person name="Crous P."/>
            <person name="Grigoriev I."/>
        </authorList>
    </citation>
    <scope>NUCLEOTIDE SEQUENCE [LARGE SCALE GENOMIC DNA]</scope>
    <source>
        <strain evidence="9">CECT 20119</strain>
    </source>
</reference>
<organism evidence="8 9">
    <name type="scientific">Elsinoe ampelina</name>
    <dbReference type="NCBI Taxonomy" id="302913"/>
    <lineage>
        <taxon>Eukaryota</taxon>
        <taxon>Fungi</taxon>
        <taxon>Dikarya</taxon>
        <taxon>Ascomycota</taxon>
        <taxon>Pezizomycotina</taxon>
        <taxon>Dothideomycetes</taxon>
        <taxon>Dothideomycetidae</taxon>
        <taxon>Myriangiales</taxon>
        <taxon>Elsinoaceae</taxon>
        <taxon>Elsinoe</taxon>
    </lineage>
</organism>
<keyword evidence="4" id="KW-0804">Transcription</keyword>
<evidence type="ECO:0000256" key="3">
    <source>
        <dbReference type="ARBA" id="ARBA00023125"/>
    </source>
</evidence>
<evidence type="ECO:0000256" key="1">
    <source>
        <dbReference type="ARBA" id="ARBA00004123"/>
    </source>
</evidence>
<name>A0A6A6G000_9PEZI</name>
<dbReference type="GO" id="GO:0000976">
    <property type="term" value="F:transcription cis-regulatory region binding"/>
    <property type="evidence" value="ECO:0007669"/>
    <property type="project" value="TreeGrafter"/>
</dbReference>
<dbReference type="AlphaFoldDB" id="A0A6A6G000"/>
<dbReference type="Gene3D" id="4.10.240.10">
    <property type="entry name" value="Zn(2)-C6 fungal-type DNA-binding domain"/>
    <property type="match status" value="1"/>
</dbReference>
<dbReference type="PROSITE" id="PS50048">
    <property type="entry name" value="ZN2_CY6_FUNGAL_2"/>
    <property type="match status" value="1"/>
</dbReference>
<keyword evidence="2" id="KW-0805">Transcription regulation</keyword>
<dbReference type="InterPro" id="IPR036864">
    <property type="entry name" value="Zn2-C6_fun-type_DNA-bd_sf"/>
</dbReference>
<dbReference type="InterPro" id="IPR001138">
    <property type="entry name" value="Zn2Cys6_DnaBD"/>
</dbReference>
<dbReference type="GO" id="GO:0005634">
    <property type="term" value="C:nucleus"/>
    <property type="evidence" value="ECO:0007669"/>
    <property type="project" value="UniProtKB-SubCell"/>
</dbReference>
<accession>A0A6A6G000</accession>
<feature type="compositionally biased region" description="Polar residues" evidence="6">
    <location>
        <begin position="590"/>
        <end position="627"/>
    </location>
</feature>
<keyword evidence="3" id="KW-0238">DNA-binding</keyword>
<evidence type="ECO:0000313" key="9">
    <source>
        <dbReference type="Proteomes" id="UP000799538"/>
    </source>
</evidence>
<evidence type="ECO:0000256" key="5">
    <source>
        <dbReference type="ARBA" id="ARBA00023242"/>
    </source>
</evidence>
<dbReference type="SMART" id="SM00066">
    <property type="entry name" value="GAL4"/>
    <property type="match status" value="1"/>
</dbReference>
<feature type="domain" description="Zn(2)-C6 fungal-type" evidence="7">
    <location>
        <begin position="21"/>
        <end position="55"/>
    </location>
</feature>
<dbReference type="GO" id="GO:0008270">
    <property type="term" value="F:zinc ion binding"/>
    <property type="evidence" value="ECO:0007669"/>
    <property type="project" value="InterPro"/>
</dbReference>
<feature type="region of interest" description="Disordered" evidence="6">
    <location>
        <begin position="583"/>
        <end position="627"/>
    </location>
</feature>
<dbReference type="GO" id="GO:0000981">
    <property type="term" value="F:DNA-binding transcription factor activity, RNA polymerase II-specific"/>
    <property type="evidence" value="ECO:0007669"/>
    <property type="project" value="InterPro"/>
</dbReference>